<dbReference type="Proteomes" id="UP000675781">
    <property type="component" value="Unassembled WGS sequence"/>
</dbReference>
<gene>
    <name evidence="1" type="ORF">KDL01_27610</name>
</gene>
<dbReference type="EMBL" id="JAGSOG010000179">
    <property type="protein sequence ID" value="MBR7837075.1"/>
    <property type="molecule type" value="Genomic_DNA"/>
</dbReference>
<name>A0A941IPZ1_9ACTN</name>
<reference evidence="1" key="1">
    <citation type="submission" date="2021-04" db="EMBL/GenBank/DDBJ databases">
        <title>Genome based classification of Actinospica acidithermotolerans sp. nov., an actinobacterium isolated from an Indonesian hot spring.</title>
        <authorList>
            <person name="Kusuma A.B."/>
            <person name="Putra K.E."/>
            <person name="Nafisah S."/>
            <person name="Loh J."/>
            <person name="Nouioui I."/>
            <person name="Goodfellow M."/>
        </authorList>
    </citation>
    <scope>NUCLEOTIDE SEQUENCE</scope>
    <source>
        <strain evidence="1">CSCA 57</strain>
    </source>
</reference>
<protein>
    <submittedName>
        <fullName evidence="1">Uncharacterized protein</fullName>
    </submittedName>
</protein>
<organism evidence="1 2">
    <name type="scientific">Actinospica durhamensis</name>
    <dbReference type="NCBI Taxonomy" id="1508375"/>
    <lineage>
        <taxon>Bacteria</taxon>
        <taxon>Bacillati</taxon>
        <taxon>Actinomycetota</taxon>
        <taxon>Actinomycetes</taxon>
        <taxon>Catenulisporales</taxon>
        <taxon>Actinospicaceae</taxon>
        <taxon>Actinospica</taxon>
    </lineage>
</organism>
<comment type="caution">
    <text evidence="1">The sequence shown here is derived from an EMBL/GenBank/DDBJ whole genome shotgun (WGS) entry which is preliminary data.</text>
</comment>
<dbReference type="RefSeq" id="WP_212531545.1">
    <property type="nucleotide sequence ID" value="NZ_JAGSOG010000179.1"/>
</dbReference>
<dbReference type="AlphaFoldDB" id="A0A941IPZ1"/>
<evidence type="ECO:0000313" key="2">
    <source>
        <dbReference type="Proteomes" id="UP000675781"/>
    </source>
</evidence>
<accession>A0A941IPZ1</accession>
<evidence type="ECO:0000313" key="1">
    <source>
        <dbReference type="EMBL" id="MBR7837075.1"/>
    </source>
</evidence>
<proteinExistence type="predicted"/>
<sequence length="123" mass="13119">MGTYNQISGDWSLALDAATASGSWEGFRLSPVRPTAELRVDGALQVGEVDRAHYALVVDNGYGRERVLVAGIGGNVEFGHDLVELLHADAVDGSLAAMWLTDLATGKRSDRCALPRFAAYNSP</sequence>
<keyword evidence="2" id="KW-1185">Reference proteome</keyword>